<feature type="transmembrane region" description="Helical" evidence="1">
    <location>
        <begin position="35"/>
        <end position="54"/>
    </location>
</feature>
<evidence type="ECO:0000313" key="3">
    <source>
        <dbReference type="Proteomes" id="UP000198914"/>
    </source>
</evidence>
<feature type="transmembrane region" description="Helical" evidence="1">
    <location>
        <begin position="209"/>
        <end position="226"/>
    </location>
</feature>
<keyword evidence="1" id="KW-0472">Membrane</keyword>
<feature type="transmembrane region" description="Helical" evidence="1">
    <location>
        <begin position="149"/>
        <end position="170"/>
    </location>
</feature>
<accession>A0A1H3TMC3</accession>
<reference evidence="3" key="1">
    <citation type="submission" date="2016-10" db="EMBL/GenBank/DDBJ databases">
        <authorList>
            <person name="Varghese N."/>
            <person name="Submissions S."/>
        </authorList>
    </citation>
    <scope>NUCLEOTIDE SEQUENCE [LARGE SCALE GENOMIC DNA]</scope>
    <source>
        <strain evidence="3">DSM 100420</strain>
    </source>
</reference>
<keyword evidence="1" id="KW-0812">Transmembrane</keyword>
<feature type="transmembrane region" description="Helical" evidence="1">
    <location>
        <begin position="176"/>
        <end position="197"/>
    </location>
</feature>
<dbReference type="STRING" id="1244108.SAMN05444004_11847"/>
<name>A0A1H3TMC3_9RHOB</name>
<dbReference type="OrthoDB" id="5766358at2"/>
<organism evidence="2 3">
    <name type="scientific">Jannaschia faecimaris</name>
    <dbReference type="NCBI Taxonomy" id="1244108"/>
    <lineage>
        <taxon>Bacteria</taxon>
        <taxon>Pseudomonadati</taxon>
        <taxon>Pseudomonadota</taxon>
        <taxon>Alphaproteobacteria</taxon>
        <taxon>Rhodobacterales</taxon>
        <taxon>Roseobacteraceae</taxon>
        <taxon>Jannaschia</taxon>
    </lineage>
</organism>
<dbReference type="EMBL" id="FNPX01000018">
    <property type="protein sequence ID" value="SDZ51376.1"/>
    <property type="molecule type" value="Genomic_DNA"/>
</dbReference>
<keyword evidence="1" id="KW-1133">Transmembrane helix</keyword>
<keyword evidence="3" id="KW-1185">Reference proteome</keyword>
<feature type="transmembrane region" description="Helical" evidence="1">
    <location>
        <begin position="60"/>
        <end position="79"/>
    </location>
</feature>
<protein>
    <submittedName>
        <fullName evidence="2">Zinc transporter, ZIP family</fullName>
    </submittedName>
</protein>
<evidence type="ECO:0000313" key="2">
    <source>
        <dbReference type="EMBL" id="SDZ51376.1"/>
    </source>
</evidence>
<dbReference type="Proteomes" id="UP000198914">
    <property type="component" value="Unassembled WGS sequence"/>
</dbReference>
<proteinExistence type="predicted"/>
<dbReference type="AlphaFoldDB" id="A0A1H3TMC3"/>
<sequence>MQQALLLSLLAGAMIPLGAWIAWRRDQFDERVPHAVVAFGGGTLVSAVALVLVPDGAARIPDALAVVLFLAGGAVFRWIDASVKRISGQHGQMLAMLTDFIPEAAALGALLATGENSAFLLAALIGLQNLPEGFNAWRENPPNAPRRTMALYCALALLGPAAAMAGNVFLSQSDGALGGLMVFAAGGVLYLVFEDVAPADRMESDPTPPLGAVAGFALGLAGHLMLT</sequence>
<dbReference type="RefSeq" id="WP_092647476.1">
    <property type="nucleotide sequence ID" value="NZ_FNPX01000018.1"/>
</dbReference>
<evidence type="ECO:0000256" key="1">
    <source>
        <dbReference type="SAM" id="Phobius"/>
    </source>
</evidence>
<feature type="transmembrane region" description="Helical" evidence="1">
    <location>
        <begin position="6"/>
        <end position="23"/>
    </location>
</feature>
<gene>
    <name evidence="2" type="ORF">SAMN05444004_11847</name>
</gene>